<keyword evidence="3" id="KW-0813">Transport</keyword>
<keyword evidence="8" id="KW-1185">Reference proteome</keyword>
<dbReference type="Pfam" id="PF08801">
    <property type="entry name" value="Nucleoporin_N"/>
    <property type="match status" value="1"/>
</dbReference>
<dbReference type="InterPro" id="IPR004870">
    <property type="entry name" value="Nucleoporin_Nup155"/>
</dbReference>
<dbReference type="GO" id="GO:0044611">
    <property type="term" value="C:nuclear pore inner ring"/>
    <property type="evidence" value="ECO:0007669"/>
    <property type="project" value="TreeGrafter"/>
</dbReference>
<sequence>MAAPQVPPQSQVILDLTKKRFRDDDALKIRLLSTVDQSQPISNPCDPRPEERYLEYPYLYKQEKIILMPDLVRQALFTSTVRHALWGVFSLLNFVYFVVDNKVFLWEYERANDNDAIAYIDVPERSVTNVQLVKARPNYWIDAIQYIMTVVTEEKIHICGISRENKKTAIYNSPSEVYHSPTTLAVKMIVGSDNGRIFLIAQSDLYELIYQEEGWFRPRINLVNLRSSSILPNWSIFRSGAPVKYLTIDNTRRTLFVLLEDNTIEMYFLGQDGNSFISKGRFDQSSKERMRLKRQIGDNNMMVTVDPGDFISIHAVSKTESAQYCLVAVSESGHRWYFSCTNNSPYASYLYPQPIDSRIREPDSITFAHILSPPPIDAPSTTTGRLSNKFQMARYYHGLFFAKRIEGDQTTLIQTAPNFGAIYEQLDRNQVDRGSVRHYELYCVSTLGPARNLYEITEKYSPLCDPNKNDAYFNELISQFANPKRSFVLLTEKSVTMWTKMRPVDFLSVFLERFEQDSNATELDKFRRNYGDVETSAMCFYIATPSSRNLLMQLRVNLARTPFTLPELSNAIIVIGSPRDTNPNRMDTNIPQAILDEITPKLLKTKLFLETYPDFGIFPQSGDRTLQQPPDSLIPLYELLVKCADTIQFVRLMIGYNLPEILSSLSERSRKAIAESTYEELVTNNIARKNWQELVLAIIKRENGPHVDTLSRALETYCKTFCNAADVQIFRAYEELQNAKVVDGSTAPNSLSKALGLFCEGIENMTFGTLENICTEFQQLGYHSGAITLALSGANKLDVSHRQPYYDLVINIMRDADVFSDRPTYYDEQQRDVVLDTALTDAANLNDKGFIFAVYDEFFRAGTIRRLFELPYPYLDEYFQHNITPDEVGLIKQELYCDYCTIRNNSAKAAEIRYNLAHSRDFNINLDKRLEYLSRCVADARSAQITTDTREMVERLRIYEDSLRVAHVQHEIKLELEARGIRADELDRNLIERQQLFEDYAEKYNLHEIKLSLFSASARPHMLDVANVWREIIDNCKYFRLIIIRPSFDAAAEVVIRLGRKFAPRDLYVFPIGYPPRGSLVRVLLMANATFHDIYEALDHLINEKPLPLHERDATIFMLGELAELLTQWIQSGQLMYHDINRILNSYSRYLLAAQSLSNGPATGPLANEFADIEIKLRSLS</sequence>
<evidence type="ECO:0000259" key="6">
    <source>
        <dbReference type="Pfam" id="PF08801"/>
    </source>
</evidence>
<dbReference type="Gene3D" id="1.25.40.440">
    <property type="entry name" value="Nucleoporin, helical domain, central subdomain"/>
    <property type="match status" value="1"/>
</dbReference>
<proteinExistence type="inferred from homology"/>
<dbReference type="AlphaFoldDB" id="A0A9N8ZIM9"/>
<dbReference type="InterPro" id="IPR042533">
    <property type="entry name" value="Nucleoporin_Nup155_C_1"/>
</dbReference>
<organism evidence="7 8">
    <name type="scientific">Paraglomus occultum</name>
    <dbReference type="NCBI Taxonomy" id="144539"/>
    <lineage>
        <taxon>Eukaryota</taxon>
        <taxon>Fungi</taxon>
        <taxon>Fungi incertae sedis</taxon>
        <taxon>Mucoromycota</taxon>
        <taxon>Glomeromycotina</taxon>
        <taxon>Glomeromycetes</taxon>
        <taxon>Paraglomerales</taxon>
        <taxon>Paraglomeraceae</taxon>
        <taxon>Paraglomus</taxon>
    </lineage>
</organism>
<dbReference type="Gene3D" id="1.25.40.450">
    <property type="entry name" value="Nucleoporin, helical domain, N-terminal subdomain"/>
    <property type="match status" value="1"/>
</dbReference>
<dbReference type="GO" id="GO:0006606">
    <property type="term" value="P:protein import into nucleus"/>
    <property type="evidence" value="ECO:0007669"/>
    <property type="project" value="TreeGrafter"/>
</dbReference>
<dbReference type="GO" id="GO:0006405">
    <property type="term" value="P:RNA export from nucleus"/>
    <property type="evidence" value="ECO:0007669"/>
    <property type="project" value="TreeGrafter"/>
</dbReference>
<accession>A0A9N8ZIM9</accession>
<reference evidence="7" key="1">
    <citation type="submission" date="2021-06" db="EMBL/GenBank/DDBJ databases">
        <authorList>
            <person name="Kallberg Y."/>
            <person name="Tangrot J."/>
            <person name="Rosling A."/>
        </authorList>
    </citation>
    <scope>NUCLEOTIDE SEQUENCE</scope>
    <source>
        <strain evidence="7">IA702</strain>
    </source>
</reference>
<dbReference type="Proteomes" id="UP000789572">
    <property type="component" value="Unassembled WGS sequence"/>
</dbReference>
<gene>
    <name evidence="7" type="ORF">POCULU_LOCUS2380</name>
</gene>
<protein>
    <submittedName>
        <fullName evidence="7">532_t:CDS:1</fullName>
    </submittedName>
</protein>
<comment type="caution">
    <text evidence="7">The sequence shown here is derived from an EMBL/GenBank/DDBJ whole genome shotgun (WGS) entry which is preliminary data.</text>
</comment>
<dbReference type="InterPro" id="IPR007187">
    <property type="entry name" value="Nucleoporin_Nup133/Nup155_C"/>
</dbReference>
<dbReference type="GO" id="GO:0017056">
    <property type="term" value="F:structural constituent of nuclear pore"/>
    <property type="evidence" value="ECO:0007669"/>
    <property type="project" value="InterPro"/>
</dbReference>
<dbReference type="PANTHER" id="PTHR10350:SF6">
    <property type="entry name" value="NUCLEAR PORE COMPLEX PROTEIN NUP155"/>
    <property type="match status" value="1"/>
</dbReference>
<feature type="domain" description="Nucleoporin Nup133/Nup155-like N-terminal" evidence="6">
    <location>
        <begin position="60"/>
        <end position="415"/>
    </location>
</feature>
<dbReference type="EMBL" id="CAJVPJ010000219">
    <property type="protein sequence ID" value="CAG8497138.1"/>
    <property type="molecule type" value="Genomic_DNA"/>
</dbReference>
<evidence type="ECO:0000259" key="5">
    <source>
        <dbReference type="Pfam" id="PF03177"/>
    </source>
</evidence>
<dbReference type="Gene3D" id="1.20.120.1880">
    <property type="entry name" value="Nucleoporin, helical C-terminal domain"/>
    <property type="match status" value="1"/>
</dbReference>
<comment type="subcellular location">
    <subcellularLocation>
        <location evidence="1">Nucleus</location>
    </subcellularLocation>
</comment>
<comment type="similarity">
    <text evidence="2">Belongs to the non-repetitive/WGA-negative nucleoporin family.</text>
</comment>
<evidence type="ECO:0000313" key="7">
    <source>
        <dbReference type="EMBL" id="CAG8497138.1"/>
    </source>
</evidence>
<dbReference type="InterPro" id="IPR042538">
    <property type="entry name" value="Nucleoporin_Nup155_C_3"/>
</dbReference>
<dbReference type="InterPro" id="IPR042537">
    <property type="entry name" value="Nucleoporin_Nup155_C_2"/>
</dbReference>
<dbReference type="GO" id="GO:0036228">
    <property type="term" value="P:protein localization to nuclear inner membrane"/>
    <property type="evidence" value="ECO:0007669"/>
    <property type="project" value="TreeGrafter"/>
</dbReference>
<evidence type="ECO:0000256" key="3">
    <source>
        <dbReference type="ARBA" id="ARBA00022448"/>
    </source>
</evidence>
<dbReference type="OrthoDB" id="338970at2759"/>
<dbReference type="InterPro" id="IPR014908">
    <property type="entry name" value="Nucleoporin_Nup133/Nup155_N"/>
</dbReference>
<evidence type="ECO:0000313" key="8">
    <source>
        <dbReference type="Proteomes" id="UP000789572"/>
    </source>
</evidence>
<name>A0A9N8ZIM9_9GLOM</name>
<dbReference type="Pfam" id="PF03177">
    <property type="entry name" value="Nucleoporin_C"/>
    <property type="match status" value="1"/>
</dbReference>
<keyword evidence="4" id="KW-0539">Nucleus</keyword>
<dbReference type="GO" id="GO:0000972">
    <property type="term" value="P:transcription-dependent tethering of RNA polymerase II gene DNA at nuclear periphery"/>
    <property type="evidence" value="ECO:0007669"/>
    <property type="project" value="TreeGrafter"/>
</dbReference>
<evidence type="ECO:0000256" key="2">
    <source>
        <dbReference type="ARBA" id="ARBA00007373"/>
    </source>
</evidence>
<dbReference type="Gene3D" id="1.20.58.1780">
    <property type="match status" value="2"/>
</dbReference>
<dbReference type="PANTHER" id="PTHR10350">
    <property type="entry name" value="NUCLEAR PORE COMPLEX PROTEIN NUP155"/>
    <property type="match status" value="1"/>
</dbReference>
<feature type="domain" description="Nucleoporin Nup133/Nup155-like C-terminal" evidence="5">
    <location>
        <begin position="632"/>
        <end position="1155"/>
    </location>
</feature>
<evidence type="ECO:0000256" key="1">
    <source>
        <dbReference type="ARBA" id="ARBA00004123"/>
    </source>
</evidence>
<evidence type="ECO:0000256" key="4">
    <source>
        <dbReference type="ARBA" id="ARBA00023242"/>
    </source>
</evidence>